<sequence>MTVPPQYQPFPDDEPDEEAVQTPGDRFPAPPPWGGGSAGTAAPPGPYMPSRAGYPPPETAAGRGREPQAAEAGGSPEQSIEPRDSDEVLAGRIGILGPTGCGKTTFLGAIRVALEQRQAGLILGADEESRRFLAEAADRLMRQGIFFNSTRGLSPNYSFQIRIQRKNMLVSTPWRHKRVAKTALVSLDVLDAPGGMFRTDVRDAEPSDPNGRQPSSYSTADRERLAAHLAASRSLILLVDPVREATENDSYDYFQQIILEIAARARFRKNELHLPHHLAVCVTKFDHPLVYNTVDQHGLHIEWRGEQECPWAPPSTAREYFDVLCEEARPNTLPGDLNSTRRLRDIIRQYFSPERTRFFLTSAVGFRTDPRTGRFMSTAPENVTYQRYEGGDREWLLGTARPVNVLEPLMWLVQQQFKDQEKGR</sequence>
<dbReference type="EMBL" id="JBHTGP010000003">
    <property type="protein sequence ID" value="MFD0683745.1"/>
    <property type="molecule type" value="Genomic_DNA"/>
</dbReference>
<comment type="caution">
    <text evidence="2">The sequence shown here is derived from an EMBL/GenBank/DDBJ whole genome shotgun (WGS) entry which is preliminary data.</text>
</comment>
<dbReference type="Proteomes" id="UP001597063">
    <property type="component" value="Unassembled WGS sequence"/>
</dbReference>
<feature type="region of interest" description="Disordered" evidence="1">
    <location>
        <begin position="198"/>
        <end position="220"/>
    </location>
</feature>
<feature type="region of interest" description="Disordered" evidence="1">
    <location>
        <begin position="1"/>
        <end position="84"/>
    </location>
</feature>
<protein>
    <recommendedName>
        <fullName evidence="4">AAA+ ATPase domain-containing protein</fullName>
    </recommendedName>
</protein>
<gene>
    <name evidence="2" type="ORF">ACFQZM_04490</name>
</gene>
<keyword evidence="3" id="KW-1185">Reference proteome</keyword>
<dbReference type="RefSeq" id="WP_131754753.1">
    <property type="nucleotide sequence ID" value="NZ_CAACUY010000001.1"/>
</dbReference>
<reference evidence="3" key="1">
    <citation type="journal article" date="2019" name="Int. J. Syst. Evol. Microbiol.">
        <title>The Global Catalogue of Microorganisms (GCM) 10K type strain sequencing project: providing services to taxonomists for standard genome sequencing and annotation.</title>
        <authorList>
            <consortium name="The Broad Institute Genomics Platform"/>
            <consortium name="The Broad Institute Genome Sequencing Center for Infectious Disease"/>
            <person name="Wu L."/>
            <person name="Ma J."/>
        </authorList>
    </citation>
    <scope>NUCLEOTIDE SEQUENCE [LARGE SCALE GENOMIC DNA]</scope>
    <source>
        <strain evidence="3">JCM 9371</strain>
    </source>
</reference>
<proteinExistence type="predicted"/>
<evidence type="ECO:0000313" key="2">
    <source>
        <dbReference type="EMBL" id="MFD0683745.1"/>
    </source>
</evidence>
<dbReference type="Gene3D" id="3.40.50.300">
    <property type="entry name" value="P-loop containing nucleotide triphosphate hydrolases"/>
    <property type="match status" value="1"/>
</dbReference>
<dbReference type="InterPro" id="IPR027417">
    <property type="entry name" value="P-loop_NTPase"/>
</dbReference>
<evidence type="ECO:0008006" key="4">
    <source>
        <dbReference type="Google" id="ProtNLM"/>
    </source>
</evidence>
<accession>A0ABW2XH73</accession>
<name>A0ABW2XH73_9ACTN</name>
<evidence type="ECO:0000313" key="3">
    <source>
        <dbReference type="Proteomes" id="UP001597063"/>
    </source>
</evidence>
<evidence type="ECO:0000256" key="1">
    <source>
        <dbReference type="SAM" id="MobiDB-lite"/>
    </source>
</evidence>
<dbReference type="SUPFAM" id="SSF52540">
    <property type="entry name" value="P-loop containing nucleoside triphosphate hydrolases"/>
    <property type="match status" value="1"/>
</dbReference>
<organism evidence="2 3">
    <name type="scientific">Actinomadura fibrosa</name>
    <dbReference type="NCBI Taxonomy" id="111802"/>
    <lineage>
        <taxon>Bacteria</taxon>
        <taxon>Bacillati</taxon>
        <taxon>Actinomycetota</taxon>
        <taxon>Actinomycetes</taxon>
        <taxon>Streptosporangiales</taxon>
        <taxon>Thermomonosporaceae</taxon>
        <taxon>Actinomadura</taxon>
    </lineage>
</organism>
<feature type="compositionally biased region" description="Polar residues" evidence="1">
    <location>
        <begin position="210"/>
        <end position="219"/>
    </location>
</feature>